<dbReference type="EMBL" id="JBHDLN010000015">
    <property type="protein sequence ID" value="MFB0845573.1"/>
    <property type="molecule type" value="Genomic_DNA"/>
</dbReference>
<dbReference type="HAMAP" id="MF_00912">
    <property type="entry name" value="DivIB"/>
    <property type="match status" value="1"/>
</dbReference>
<dbReference type="InterPro" id="IPR034746">
    <property type="entry name" value="POTRA"/>
</dbReference>
<keyword evidence="5 8" id="KW-1133">Transmembrane helix</keyword>
<evidence type="ECO:0000259" key="10">
    <source>
        <dbReference type="PROSITE" id="PS51779"/>
    </source>
</evidence>
<evidence type="ECO:0000256" key="4">
    <source>
        <dbReference type="ARBA" id="ARBA00022692"/>
    </source>
</evidence>
<comment type="similarity">
    <text evidence="8">Belongs to the FtsQ/DivIB family. DivIB subfamily.</text>
</comment>
<dbReference type="PROSITE" id="PS51779">
    <property type="entry name" value="POTRA"/>
    <property type="match status" value="1"/>
</dbReference>
<accession>A0ABV4V665</accession>
<feature type="region of interest" description="Disordered" evidence="9">
    <location>
        <begin position="243"/>
        <end position="311"/>
    </location>
</feature>
<keyword evidence="7 8" id="KW-0131">Cell cycle</keyword>
<dbReference type="Pfam" id="PF08478">
    <property type="entry name" value="POTRA_1"/>
    <property type="match status" value="1"/>
</dbReference>
<comment type="function">
    <text evidence="8">Cell division protein that may be involved in stabilizing or promoting the assembly of the division complex.</text>
</comment>
<evidence type="ECO:0000256" key="8">
    <source>
        <dbReference type="HAMAP-Rule" id="MF_00912"/>
    </source>
</evidence>
<evidence type="ECO:0000313" key="12">
    <source>
        <dbReference type="Proteomes" id="UP001575622"/>
    </source>
</evidence>
<feature type="transmembrane region" description="Helical" evidence="8">
    <location>
        <begin position="21"/>
        <end position="39"/>
    </location>
</feature>
<comment type="subcellular location">
    <subcellularLocation>
        <location evidence="8">Cell membrane</location>
        <topology evidence="8">Single-pass type II membrane protein</topology>
    </subcellularLocation>
    <subcellularLocation>
        <location evidence="1">Membrane</location>
    </subcellularLocation>
    <text evidence="8">Localizes to the division septum.</text>
</comment>
<evidence type="ECO:0000256" key="2">
    <source>
        <dbReference type="ARBA" id="ARBA00022475"/>
    </source>
</evidence>
<dbReference type="PANTHER" id="PTHR37820">
    <property type="entry name" value="CELL DIVISION PROTEIN DIVIB"/>
    <property type="match status" value="1"/>
</dbReference>
<dbReference type="InterPro" id="IPR013685">
    <property type="entry name" value="POTRA_FtsQ_type"/>
</dbReference>
<keyword evidence="2 8" id="KW-1003">Cell membrane</keyword>
<reference evidence="11 12" key="1">
    <citation type="submission" date="2024-09" db="EMBL/GenBank/DDBJ databases">
        <authorList>
            <person name="Makale K.P.P."/>
            <person name="Makhzoum A."/>
            <person name="Rantong G."/>
            <person name="Rahube T.O."/>
        </authorList>
    </citation>
    <scope>NUCLEOTIDE SEQUENCE [LARGE SCALE GENOMIC DNA]</scope>
    <source>
        <strain evidence="11 12">KM_D13</strain>
    </source>
</reference>
<evidence type="ECO:0000256" key="9">
    <source>
        <dbReference type="SAM" id="MobiDB-lite"/>
    </source>
</evidence>
<dbReference type="PANTHER" id="PTHR37820:SF1">
    <property type="entry name" value="CELL DIVISION PROTEIN FTSQ"/>
    <property type="match status" value="1"/>
</dbReference>
<keyword evidence="12" id="KW-1185">Reference proteome</keyword>
<dbReference type="Gene3D" id="3.10.20.310">
    <property type="entry name" value="membrane protein fhac"/>
    <property type="match status" value="1"/>
</dbReference>
<evidence type="ECO:0000256" key="7">
    <source>
        <dbReference type="ARBA" id="ARBA00023306"/>
    </source>
</evidence>
<evidence type="ECO:0000313" key="11">
    <source>
        <dbReference type="EMBL" id="MFB0845573.1"/>
    </source>
</evidence>
<feature type="domain" description="POTRA" evidence="10">
    <location>
        <begin position="44"/>
        <end position="112"/>
    </location>
</feature>
<organism evidence="11 12">
    <name type="scientific">Paenibacillus oleatilyticus</name>
    <dbReference type="NCBI Taxonomy" id="2594886"/>
    <lineage>
        <taxon>Bacteria</taxon>
        <taxon>Bacillati</taxon>
        <taxon>Bacillota</taxon>
        <taxon>Bacilli</taxon>
        <taxon>Bacillales</taxon>
        <taxon>Paenibacillaceae</taxon>
        <taxon>Paenibacillus</taxon>
    </lineage>
</organism>
<dbReference type="Gene3D" id="3.40.50.10960">
    <property type="match status" value="1"/>
</dbReference>
<protein>
    <recommendedName>
        <fullName evidence="8">Cell division protein DivIB</fullName>
    </recommendedName>
</protein>
<dbReference type="InterPro" id="IPR050487">
    <property type="entry name" value="FtsQ_DivIB"/>
</dbReference>
<keyword evidence="6 8" id="KW-0472">Membrane</keyword>
<gene>
    <name evidence="8" type="primary">divIB</name>
    <name evidence="11" type="ORF">ACEU3E_25630</name>
</gene>
<name>A0ABV4V665_9BACL</name>
<evidence type="ECO:0000256" key="5">
    <source>
        <dbReference type="ARBA" id="ARBA00022989"/>
    </source>
</evidence>
<keyword evidence="3 8" id="KW-0132">Cell division</keyword>
<evidence type="ECO:0000256" key="1">
    <source>
        <dbReference type="ARBA" id="ARBA00004370"/>
    </source>
</evidence>
<proteinExistence type="inferred from homology"/>
<comment type="caution">
    <text evidence="11">The sequence shown here is derived from an EMBL/GenBank/DDBJ whole genome shotgun (WGS) entry which is preliminary data.</text>
</comment>
<dbReference type="Proteomes" id="UP001575622">
    <property type="component" value="Unassembled WGS sequence"/>
</dbReference>
<evidence type="ECO:0000256" key="6">
    <source>
        <dbReference type="ARBA" id="ARBA00023136"/>
    </source>
</evidence>
<sequence>MEDRLPVIKKPNPKSQRSSKKLLLFLFIFFITLLLILFFQSSLSKITEIEIQGQQLISKEEIAQAAAVKAGDHFFSVSSSKVETQVKALKMVESVDVSKKFPGRLIIQVHEYPKVAYQVGENGQIEALLADASVVPVTVQGVALDKPILTGWPKDDPLKIKLCLAMSKLPASYFSDVSEIKPSPTGSYPDKIKMYTRSQYEVQTTIGYLPDKMKYLDSYIASLQSSKISGGVITMLEADTHAPFEKDSGKTNAKDTKDGTDGKVNKDSKDSKDSKDGKDGETSASKETDKRDTASSSADEKKQEGQEKARN</sequence>
<keyword evidence="4 8" id="KW-0812">Transmembrane</keyword>
<dbReference type="GO" id="GO:0051301">
    <property type="term" value="P:cell division"/>
    <property type="evidence" value="ECO:0007669"/>
    <property type="project" value="UniProtKB-KW"/>
</dbReference>
<evidence type="ECO:0000256" key="3">
    <source>
        <dbReference type="ARBA" id="ARBA00022618"/>
    </source>
</evidence>
<dbReference type="InterPro" id="IPR026580">
    <property type="entry name" value="DivIB"/>
</dbReference>
<dbReference type="RefSeq" id="WP_373955669.1">
    <property type="nucleotide sequence ID" value="NZ_JBHDLN010000015.1"/>
</dbReference>